<keyword evidence="4 10" id="KW-0812">Transmembrane</keyword>
<dbReference type="Proteomes" id="UP001597128">
    <property type="component" value="Unassembled WGS sequence"/>
</dbReference>
<keyword evidence="6 10" id="KW-0443">Lipid metabolism</keyword>
<dbReference type="Pfam" id="PF02660">
    <property type="entry name" value="G3P_acyltransf"/>
    <property type="match status" value="1"/>
</dbReference>
<evidence type="ECO:0000256" key="4">
    <source>
        <dbReference type="ARBA" id="ARBA00022692"/>
    </source>
</evidence>
<reference evidence="12" key="1">
    <citation type="journal article" date="2019" name="Int. J. Syst. Evol. Microbiol.">
        <title>The Global Catalogue of Microorganisms (GCM) 10K type strain sequencing project: providing services to taxonomists for standard genome sequencing and annotation.</title>
        <authorList>
            <consortium name="The Broad Institute Genomics Platform"/>
            <consortium name="The Broad Institute Genome Sequencing Center for Infectious Disease"/>
            <person name="Wu L."/>
            <person name="Ma J."/>
        </authorList>
    </citation>
    <scope>NUCLEOTIDE SEQUENCE [LARGE SCALE GENOMIC DNA]</scope>
    <source>
        <strain evidence="12">CCUG 58412</strain>
    </source>
</reference>
<evidence type="ECO:0000256" key="3">
    <source>
        <dbReference type="ARBA" id="ARBA00022679"/>
    </source>
</evidence>
<keyword evidence="2 10" id="KW-0444">Lipid biosynthesis</keyword>
<dbReference type="PANTHER" id="PTHR30309:SF0">
    <property type="entry name" value="GLYCEROL-3-PHOSPHATE ACYLTRANSFERASE-RELATED"/>
    <property type="match status" value="1"/>
</dbReference>
<evidence type="ECO:0000256" key="2">
    <source>
        <dbReference type="ARBA" id="ARBA00022516"/>
    </source>
</evidence>
<proteinExistence type="inferred from homology"/>
<feature type="transmembrane region" description="Helical" evidence="10">
    <location>
        <begin position="146"/>
        <end position="163"/>
    </location>
</feature>
<organism evidence="11 12">
    <name type="scientific">Methylophilus luteus</name>
    <dbReference type="NCBI Taxonomy" id="640108"/>
    <lineage>
        <taxon>Bacteria</taxon>
        <taxon>Pseudomonadati</taxon>
        <taxon>Pseudomonadota</taxon>
        <taxon>Betaproteobacteria</taxon>
        <taxon>Nitrosomonadales</taxon>
        <taxon>Methylophilaceae</taxon>
        <taxon>Methylophilus</taxon>
    </lineage>
</organism>
<feature type="transmembrane region" description="Helical" evidence="10">
    <location>
        <begin position="77"/>
        <end position="103"/>
    </location>
</feature>
<feature type="transmembrane region" description="Helical" evidence="10">
    <location>
        <begin position="169"/>
        <end position="185"/>
    </location>
</feature>
<comment type="catalytic activity">
    <reaction evidence="10">
        <text>an acyl phosphate + sn-glycerol 3-phosphate = a 1-acyl-sn-glycero-3-phosphate + phosphate</text>
        <dbReference type="Rhea" id="RHEA:34075"/>
        <dbReference type="ChEBI" id="CHEBI:43474"/>
        <dbReference type="ChEBI" id="CHEBI:57597"/>
        <dbReference type="ChEBI" id="CHEBI:57970"/>
        <dbReference type="ChEBI" id="CHEBI:59918"/>
        <dbReference type="EC" id="2.3.1.275"/>
    </reaction>
</comment>
<dbReference type="EMBL" id="JBHTKB010000002">
    <property type="protein sequence ID" value="MFD0913852.1"/>
    <property type="molecule type" value="Genomic_DNA"/>
</dbReference>
<keyword evidence="5 10" id="KW-1133">Transmembrane helix</keyword>
<comment type="function">
    <text evidence="10">Catalyzes the transfer of an acyl group from acyl-phosphate (acyl-PO(4)) to glycerol-3-phosphate (G3P) to form lysophosphatidic acid (LPA). This enzyme utilizes acyl-phosphate as fatty acyl donor, but not acyl-CoA or acyl-ACP.</text>
</comment>
<comment type="subunit">
    <text evidence="10">Probably interacts with PlsX.</text>
</comment>
<keyword evidence="9 10" id="KW-1208">Phospholipid metabolism</keyword>
<keyword evidence="7 10" id="KW-0472">Membrane</keyword>
<evidence type="ECO:0000256" key="5">
    <source>
        <dbReference type="ARBA" id="ARBA00022989"/>
    </source>
</evidence>
<evidence type="ECO:0000256" key="8">
    <source>
        <dbReference type="ARBA" id="ARBA00023209"/>
    </source>
</evidence>
<evidence type="ECO:0000256" key="6">
    <source>
        <dbReference type="ARBA" id="ARBA00023098"/>
    </source>
</evidence>
<feature type="transmembrane region" description="Helical" evidence="10">
    <location>
        <begin position="115"/>
        <end position="139"/>
    </location>
</feature>
<evidence type="ECO:0000256" key="9">
    <source>
        <dbReference type="ARBA" id="ARBA00023264"/>
    </source>
</evidence>
<feature type="transmembrane region" description="Helical" evidence="10">
    <location>
        <begin position="12"/>
        <end position="31"/>
    </location>
</feature>
<gene>
    <name evidence="10 11" type="primary">plsY</name>
    <name evidence="11" type="ORF">ACFQ1Z_09870</name>
</gene>
<evidence type="ECO:0000313" key="12">
    <source>
        <dbReference type="Proteomes" id="UP001597128"/>
    </source>
</evidence>
<comment type="pathway">
    <text evidence="10">Lipid metabolism; phospholipid metabolism.</text>
</comment>
<evidence type="ECO:0000256" key="7">
    <source>
        <dbReference type="ARBA" id="ARBA00023136"/>
    </source>
</evidence>
<dbReference type="GO" id="GO:0004366">
    <property type="term" value="F:glycerol-3-phosphate O-acyltransferase activity"/>
    <property type="evidence" value="ECO:0007669"/>
    <property type="project" value="UniProtKB-EC"/>
</dbReference>
<dbReference type="PANTHER" id="PTHR30309">
    <property type="entry name" value="INNER MEMBRANE PROTEIN YGIH"/>
    <property type="match status" value="1"/>
</dbReference>
<comment type="caution">
    <text evidence="11">The sequence shown here is derived from an EMBL/GenBank/DDBJ whole genome shotgun (WGS) entry which is preliminary data.</text>
</comment>
<dbReference type="NCBIfam" id="TIGR00023">
    <property type="entry name" value="glycerol-3-phosphate 1-O-acyltransferase PlsY"/>
    <property type="match status" value="1"/>
</dbReference>
<dbReference type="EC" id="2.3.1.275" evidence="10"/>
<dbReference type="InterPro" id="IPR003811">
    <property type="entry name" value="G3P_acylTferase_PlsY"/>
</dbReference>
<comment type="similarity">
    <text evidence="10">Belongs to the PlsY family.</text>
</comment>
<evidence type="ECO:0000256" key="10">
    <source>
        <dbReference type="HAMAP-Rule" id="MF_01043"/>
    </source>
</evidence>
<dbReference type="RefSeq" id="WP_379057311.1">
    <property type="nucleotide sequence ID" value="NZ_JBHTKB010000002.1"/>
</dbReference>
<evidence type="ECO:0000256" key="1">
    <source>
        <dbReference type="ARBA" id="ARBA00022475"/>
    </source>
</evidence>
<keyword evidence="8 10" id="KW-0594">Phospholipid biosynthesis</keyword>
<keyword evidence="3 10" id="KW-0808">Transferase</keyword>
<dbReference type="HAMAP" id="MF_01043">
    <property type="entry name" value="PlsY"/>
    <property type="match status" value="1"/>
</dbReference>
<keyword evidence="1 10" id="KW-1003">Cell membrane</keyword>
<protein>
    <recommendedName>
        <fullName evidence="10">Glycerol-3-phosphate acyltransferase</fullName>
    </recommendedName>
    <alternativeName>
        <fullName evidence="10">Acyl-PO4 G3P acyltransferase</fullName>
    </alternativeName>
    <alternativeName>
        <fullName evidence="10">Acyl-phosphate--glycerol-3-phosphate acyltransferase</fullName>
    </alternativeName>
    <alternativeName>
        <fullName evidence="10">G3P acyltransferase</fullName>
        <shortName evidence="10">GPAT</shortName>
        <ecNumber evidence="10">2.3.1.275</ecNumber>
    </alternativeName>
    <alternativeName>
        <fullName evidence="10">Lysophosphatidic acid synthase</fullName>
        <shortName evidence="10">LPA synthase</shortName>
    </alternativeName>
</protein>
<evidence type="ECO:0000313" key="11">
    <source>
        <dbReference type="EMBL" id="MFD0913852.1"/>
    </source>
</evidence>
<accession>A0ABW3F8B4</accession>
<dbReference type="SMART" id="SM01207">
    <property type="entry name" value="G3P_acyltransf"/>
    <property type="match status" value="1"/>
</dbReference>
<sequence length="205" mass="21873">MNEFGFGFGVESIIWVVAAYLIGSIAFGIIVSKLYRLPDPRSVGSGNIGATNVARSGKKSAAILTLLGDVFKGWLPVWLALHAGMLMDVVALVGLAVFLGHLYPIYHRFKGGKGVATALGVMIAFSGWLALSVVAVWLAVFLLSRISSLAALVAALLAPVIAWQFLSPYPVYVAVVVVMSAFLIIRHQSNIEKLLAGTESRFGKK</sequence>
<comment type="subcellular location">
    <subcellularLocation>
        <location evidence="10">Cell membrane</location>
        <topology evidence="10">Multi-pass membrane protein</topology>
    </subcellularLocation>
</comment>
<keyword evidence="12" id="KW-1185">Reference proteome</keyword>
<name>A0ABW3F8B4_9PROT</name>
<keyword evidence="11" id="KW-0012">Acyltransferase</keyword>